<accession>M5C8H9</accession>
<dbReference type="PANTHER" id="PTHR42767:SF1">
    <property type="entry name" value="ENDO-BETA-1,6-GALACTANASE-LIKE DOMAIN-CONTAINING PROTEIN"/>
    <property type="match status" value="1"/>
</dbReference>
<protein>
    <recommendedName>
        <fullName evidence="5">Endo-beta-1,6-galactanase-like domain-containing protein</fullName>
    </recommendedName>
</protein>
<organism evidence="3 4">
    <name type="scientific">Thanatephorus cucumeris (strain AG1-IB / isolate 7/3/14)</name>
    <name type="common">Lettuce bottom rot fungus</name>
    <name type="synonym">Rhizoctonia solani</name>
    <dbReference type="NCBI Taxonomy" id="1108050"/>
    <lineage>
        <taxon>Eukaryota</taxon>
        <taxon>Fungi</taxon>
        <taxon>Dikarya</taxon>
        <taxon>Basidiomycota</taxon>
        <taxon>Agaricomycotina</taxon>
        <taxon>Agaricomycetes</taxon>
        <taxon>Cantharellales</taxon>
        <taxon>Ceratobasidiaceae</taxon>
        <taxon>Rhizoctonia</taxon>
        <taxon>Rhizoctonia solani AG-1</taxon>
    </lineage>
</organism>
<gene>
    <name evidence="3" type="ORF">BN14_09498</name>
</gene>
<evidence type="ECO:0000259" key="2">
    <source>
        <dbReference type="Pfam" id="PF14587"/>
    </source>
</evidence>
<dbReference type="InterPro" id="IPR017853">
    <property type="entry name" value="GH"/>
</dbReference>
<dbReference type="InterPro" id="IPR013636">
    <property type="entry name" value="ARMH3_C"/>
</dbReference>
<feature type="domain" description="Armadillo-like helical" evidence="1">
    <location>
        <begin position="15"/>
        <end position="100"/>
    </location>
</feature>
<dbReference type="Pfam" id="PF14587">
    <property type="entry name" value="Glyco_hydr_30_2"/>
    <property type="match status" value="1"/>
</dbReference>
<feature type="domain" description="Endo-beta-1,6-galactanase-like" evidence="2">
    <location>
        <begin position="184"/>
        <end position="496"/>
    </location>
</feature>
<dbReference type="InterPro" id="IPR039743">
    <property type="entry name" value="6GAL/EXGAL"/>
</dbReference>
<dbReference type="AlphaFoldDB" id="M5C8H9"/>
<dbReference type="Pfam" id="PF08427">
    <property type="entry name" value="ARMH3_C"/>
    <property type="match status" value="1"/>
</dbReference>
<dbReference type="Gene3D" id="3.20.20.80">
    <property type="entry name" value="Glycosidases"/>
    <property type="match status" value="1"/>
</dbReference>
<dbReference type="EMBL" id="CAOJ01014524">
    <property type="protein sequence ID" value="CCO35380.1"/>
    <property type="molecule type" value="Genomic_DNA"/>
</dbReference>
<dbReference type="SUPFAM" id="SSF51445">
    <property type="entry name" value="(Trans)glycosidases"/>
    <property type="match status" value="1"/>
</dbReference>
<comment type="caution">
    <text evidence="3">The sequence shown here is derived from an EMBL/GenBank/DDBJ whole genome shotgun (WGS) entry which is preliminary data.</text>
</comment>
<evidence type="ECO:0000259" key="1">
    <source>
        <dbReference type="Pfam" id="PF08427"/>
    </source>
</evidence>
<dbReference type="Proteomes" id="UP000012065">
    <property type="component" value="Unassembled WGS sequence"/>
</dbReference>
<name>M5C8H9_THACB</name>
<dbReference type="PANTHER" id="PTHR42767">
    <property type="entry name" value="ENDO-BETA-1,6-GALACTANASE"/>
    <property type="match status" value="1"/>
</dbReference>
<evidence type="ECO:0008006" key="5">
    <source>
        <dbReference type="Google" id="ProtNLM"/>
    </source>
</evidence>
<dbReference type="GO" id="GO:0004553">
    <property type="term" value="F:hydrolase activity, hydrolyzing O-glycosyl compounds"/>
    <property type="evidence" value="ECO:0007669"/>
    <property type="project" value="InterPro"/>
</dbReference>
<reference evidence="3 4" key="1">
    <citation type="journal article" date="2013" name="J. Biotechnol.">
        <title>Establishment and interpretation of the genome sequence of the phytopathogenic fungus Rhizoctonia solani AG1-IB isolate 7/3/14.</title>
        <authorList>
            <person name="Wibberg D.W."/>
            <person name="Jelonek L.J."/>
            <person name="Rupp O.R."/>
            <person name="Hennig M.H."/>
            <person name="Eikmeyer F.E."/>
            <person name="Goesmann A.G."/>
            <person name="Hartmann A.H."/>
            <person name="Borriss R.B."/>
            <person name="Grosch R.G."/>
            <person name="Puehler A.P."/>
            <person name="Schlueter A.S."/>
        </authorList>
    </citation>
    <scope>NUCLEOTIDE SEQUENCE [LARGE SCALE GENOMIC DNA]</scope>
    <source>
        <strain evidence="4">AG1-IB / isolate 7/3/14</strain>
    </source>
</reference>
<dbReference type="HOGENOM" id="CLU_545343_0_0_1"/>
<dbReference type="InterPro" id="IPR039514">
    <property type="entry name" value="6GAL-like"/>
</dbReference>
<evidence type="ECO:0000313" key="3">
    <source>
        <dbReference type="EMBL" id="CCO35380.1"/>
    </source>
</evidence>
<sequence length="500" mass="54839">MFECYTSDSVLLTGREDYHWNELWRAIIATLVFVLAKQDVVASGTVSIERMIAEIVQALDLAVACADGFLPSPEAVHQLVYEMVRASPTLQQLKEREESGKYKQGLYDLLMTIEFYEGQLEGASSADNVMRVLAREIERDGIHGVSAREREEPGLIDPSVWQMASRALVFLPLLFDLVNGATVLSTRAQTFNGVGGSGAWWSNDLYHFPESVRRNLSDLLFSEQGLGLSSYRYNLGGGGLGVSTPARAPETFYVSQGVYNWSADAQGLYFLKAAADRGVPQLTAFVNSAPRDFTTNGQSCGGVFKTGTEAGYGQYIADTLDHIINTLHIPISYLSPFNEPDSSFGPVPCGQEGMQTNPNQRAAVINGVYSKLVSKGLQNKVGIMADESSNLGLAQNEYASWLPQVLDKVAVICHHTYDFPTDANYLSYVNYVKSIAPNKQTWMSEVCCSVGAADASDRKWSGGYDPTIRGGLHFATMMMQSFIVAQEAHYDFWTLLSSSA</sequence>
<evidence type="ECO:0000313" key="4">
    <source>
        <dbReference type="Proteomes" id="UP000012065"/>
    </source>
</evidence>
<proteinExistence type="predicted"/>